<protein>
    <recommendedName>
        <fullName evidence="6">D-alanyl-D-alanine carboxypeptidase-like protein</fullName>
    </recommendedName>
</protein>
<evidence type="ECO:0000313" key="5">
    <source>
        <dbReference type="Proteomes" id="UP001600894"/>
    </source>
</evidence>
<evidence type="ECO:0008006" key="6">
    <source>
        <dbReference type="Google" id="ProtNLM"/>
    </source>
</evidence>
<evidence type="ECO:0000259" key="2">
    <source>
        <dbReference type="Pfam" id="PF13539"/>
    </source>
</evidence>
<proteinExistence type="predicted"/>
<accession>A0ABQ0AZZ2</accession>
<evidence type="ECO:0000256" key="1">
    <source>
        <dbReference type="SAM" id="Phobius"/>
    </source>
</evidence>
<reference evidence="4 5" key="1">
    <citation type="submission" date="2024-04" db="EMBL/GenBank/DDBJ databases">
        <title>Defined microbial consortia suppress multidrug-resistant proinflammatory Enterobacteriaceae via ecological control.</title>
        <authorList>
            <person name="Furuichi M."/>
            <person name="Kawaguchi T."/>
            <person name="Pust M."/>
            <person name="Yasuma K."/>
            <person name="Plichta D."/>
            <person name="Hasegawa N."/>
            <person name="Ohya T."/>
            <person name="Bhattarai S."/>
            <person name="Sasajima S."/>
            <person name="Aoto Y."/>
            <person name="Tuganbaev T."/>
            <person name="Yaginuma M."/>
            <person name="Ueda M."/>
            <person name="Okahashi N."/>
            <person name="Amafuji K."/>
            <person name="Kiridooshi Y."/>
            <person name="Sugita K."/>
            <person name="Strazar M."/>
            <person name="Skelly A."/>
            <person name="Suda W."/>
            <person name="Hattori M."/>
            <person name="Nakamoto N."/>
            <person name="Caballero S."/>
            <person name="Norman J."/>
            <person name="Olle B."/>
            <person name="Tanoue T."/>
            <person name="Arita M."/>
            <person name="Bucci V."/>
            <person name="Atarashi K."/>
            <person name="Xavier R."/>
            <person name="Honda K."/>
        </authorList>
    </citation>
    <scope>NUCLEOTIDE SEQUENCE [LARGE SCALE GENOMIC DNA]</scope>
    <source>
        <strain evidence="5">f13</strain>
    </source>
</reference>
<feature type="transmembrane region" description="Helical" evidence="1">
    <location>
        <begin position="26"/>
        <end position="49"/>
    </location>
</feature>
<keyword evidence="1" id="KW-1133">Transmembrane helix</keyword>
<dbReference type="InterPro" id="IPR009045">
    <property type="entry name" value="Zn_M74/Hedgehog-like"/>
</dbReference>
<feature type="domain" description="Peptidase M15C" evidence="2">
    <location>
        <begin position="504"/>
        <end position="576"/>
    </location>
</feature>
<dbReference type="Gene3D" id="3.30.1380.10">
    <property type="match status" value="1"/>
</dbReference>
<sequence>MWGKLVAKIAAQLVLTEDGRKLLKGILIGIICFLVIIPAAVFLPIAGLVTGLNNFFSGEEGEDMNDLSDLDALINGQYVITEAKFYKQIEKARSKHLAEIQKEQEVRAEEVREENKYTETYTYTDDEGNTETEERTVYPEVETPVPNPPIVSVLAYFCTKEEVLLANPEKKISNRDIRDFYQKICKKPFQVICHNKDLYSVIVEYRSDDEIIELLREEGLFKDEADEDLFRVSIERLTEMIAQAGGTGYDGIPSGNVSNTEVARIIWDFFKAKGWSDYACAAIIGNFEAECGLKPNLEESGGTGIGLGQWSFGRRTAFLNWLHKNGKSITDISAQCEYILVENTWYAGTVTIYNSGGQKHKSKANSLPEFGTYAYAKLSEAVDDFLWHWESPNYKYAQQDRRQGAAQDAYNLFAGGGKPTQGGSYSQIKKSYFPGGKLPTSEKEADAYCVTISFTNSAGKKKYVRVHKSVAADLLQALTDISQNGYEIKEIGGFVWKNKTNSASKERSSHSYGLAIDINWNYGNPQVKGGKVLVGTPYGSHELSMKEGSVTVQTLKQTGWKWGGNWTSSKDYMHFSIPGD</sequence>
<keyword evidence="5" id="KW-1185">Reference proteome</keyword>
<dbReference type="SUPFAM" id="SSF55166">
    <property type="entry name" value="Hedgehog/DD-peptidase"/>
    <property type="match status" value="1"/>
</dbReference>
<dbReference type="InterPro" id="IPR039561">
    <property type="entry name" value="Peptidase_M15C"/>
</dbReference>
<dbReference type="Pfam" id="PF13539">
    <property type="entry name" value="Peptidase_M15_4"/>
    <property type="match status" value="1"/>
</dbReference>
<dbReference type="EMBL" id="BAABXL010000001">
    <property type="protein sequence ID" value="GAA6269601.1"/>
    <property type="molecule type" value="Genomic_DNA"/>
</dbReference>
<dbReference type="Proteomes" id="UP001600894">
    <property type="component" value="Unassembled WGS sequence"/>
</dbReference>
<name>A0ABQ0AZZ2_9FIRM</name>
<evidence type="ECO:0000313" key="4">
    <source>
        <dbReference type="EMBL" id="GAA6269601.1"/>
    </source>
</evidence>
<keyword evidence="1" id="KW-0472">Membrane</keyword>
<keyword evidence="1" id="KW-0812">Transmembrane</keyword>
<gene>
    <name evidence="4" type="ORF">F130042H8_26610</name>
</gene>
<evidence type="ECO:0000259" key="3">
    <source>
        <dbReference type="Pfam" id="PF18013"/>
    </source>
</evidence>
<dbReference type="InterPro" id="IPR041219">
    <property type="entry name" value="Phage_lysozyme2"/>
</dbReference>
<feature type="domain" description="Phage tail lysozyme" evidence="3">
    <location>
        <begin position="262"/>
        <end position="413"/>
    </location>
</feature>
<dbReference type="RefSeq" id="WP_191229926.1">
    <property type="nucleotide sequence ID" value="NZ_BAABXL010000001.1"/>
</dbReference>
<dbReference type="Gene3D" id="1.10.530.10">
    <property type="match status" value="1"/>
</dbReference>
<comment type="caution">
    <text evidence="4">The sequence shown here is derived from an EMBL/GenBank/DDBJ whole genome shotgun (WGS) entry which is preliminary data.</text>
</comment>
<organism evidence="4 5">
    <name type="scientific">Enterocloster alcoholdehydrogenati</name>
    <dbReference type="NCBI Taxonomy" id="2547410"/>
    <lineage>
        <taxon>Bacteria</taxon>
        <taxon>Bacillati</taxon>
        <taxon>Bacillota</taxon>
        <taxon>Clostridia</taxon>
        <taxon>Lachnospirales</taxon>
        <taxon>Lachnospiraceae</taxon>
        <taxon>Enterocloster</taxon>
    </lineage>
</organism>
<dbReference type="Pfam" id="PF18013">
    <property type="entry name" value="Phage_lysozyme2"/>
    <property type="match status" value="1"/>
</dbReference>